<dbReference type="InterPro" id="IPR051692">
    <property type="entry name" value="OMP-like"/>
</dbReference>
<keyword evidence="4" id="KW-1185">Reference proteome</keyword>
<sequence>MKMVVLASTALALIAGAASAADLPRRAAPPPVFVPPPVFTWSGVYIGTHTAYTFNDRKRITTTANEPLAAGLITAGIIPSVVSPRTRDDFANFGGGFGINYQLTPGSGFVIGAAIDADWTDLRRTTFVNGTPVGAIGTVNAYTQQLDWLATANGRIGYAFDRLLVYGTGGAAIGHVRYGHSLFVGGGLIADGGNGGNEVGYNFGGGIEYAIPTDSFLSNLSVLKLVGINLGGTTTLKAEYIHFDLGSKNVNVTDAFGAGLSATSRFRTEGNMVRAGFSYKFP</sequence>
<accession>A0A512JN14</accession>
<gene>
    <name evidence="3" type="ORF">MGN01_32100</name>
</gene>
<feature type="chain" id="PRO_5022010146" evidence="2">
    <location>
        <begin position="21"/>
        <end position="282"/>
    </location>
</feature>
<dbReference type="Proteomes" id="UP000321750">
    <property type="component" value="Unassembled WGS sequence"/>
</dbReference>
<organism evidence="3 4">
    <name type="scientific">Methylobacterium gnaphalii</name>
    <dbReference type="NCBI Taxonomy" id="1010610"/>
    <lineage>
        <taxon>Bacteria</taxon>
        <taxon>Pseudomonadati</taxon>
        <taxon>Pseudomonadota</taxon>
        <taxon>Alphaproteobacteria</taxon>
        <taxon>Hyphomicrobiales</taxon>
        <taxon>Methylobacteriaceae</taxon>
        <taxon>Methylobacterium</taxon>
    </lineage>
</organism>
<dbReference type="OrthoDB" id="8455142at2"/>
<feature type="signal peptide" evidence="2">
    <location>
        <begin position="1"/>
        <end position="20"/>
    </location>
</feature>
<keyword evidence="2" id="KW-0732">Signal</keyword>
<evidence type="ECO:0000256" key="2">
    <source>
        <dbReference type="SAM" id="SignalP"/>
    </source>
</evidence>
<comment type="similarity">
    <text evidence="1">Belongs to the Omp25/RopB family.</text>
</comment>
<protein>
    <submittedName>
        <fullName evidence="3">Outer-membrane immunogenic protein</fullName>
    </submittedName>
</protein>
<evidence type="ECO:0000313" key="3">
    <source>
        <dbReference type="EMBL" id="GEP11365.1"/>
    </source>
</evidence>
<reference evidence="3 4" key="1">
    <citation type="submission" date="2019-07" db="EMBL/GenBank/DDBJ databases">
        <title>Whole genome shotgun sequence of Methylobacterium gnaphalii NBRC 107716.</title>
        <authorList>
            <person name="Hosoyama A."/>
            <person name="Uohara A."/>
            <person name="Ohji S."/>
            <person name="Ichikawa N."/>
        </authorList>
    </citation>
    <scope>NUCLEOTIDE SEQUENCE [LARGE SCALE GENOMIC DNA]</scope>
    <source>
        <strain evidence="3 4">NBRC 107716</strain>
    </source>
</reference>
<dbReference type="PANTHER" id="PTHR34001:SF3">
    <property type="entry name" value="BLL7405 PROTEIN"/>
    <property type="match status" value="1"/>
</dbReference>
<proteinExistence type="inferred from homology"/>
<dbReference type="EMBL" id="BJZV01000018">
    <property type="protein sequence ID" value="GEP11365.1"/>
    <property type="molecule type" value="Genomic_DNA"/>
</dbReference>
<comment type="caution">
    <text evidence="3">The sequence shown here is derived from an EMBL/GenBank/DDBJ whole genome shotgun (WGS) entry which is preliminary data.</text>
</comment>
<evidence type="ECO:0000256" key="1">
    <source>
        <dbReference type="ARBA" id="ARBA00038306"/>
    </source>
</evidence>
<dbReference type="RefSeq" id="WP_147047806.1">
    <property type="nucleotide sequence ID" value="NZ_BJZV01000018.1"/>
</dbReference>
<dbReference type="PANTHER" id="PTHR34001">
    <property type="entry name" value="BLL7405 PROTEIN"/>
    <property type="match status" value="1"/>
</dbReference>
<dbReference type="SUPFAM" id="SSF56925">
    <property type="entry name" value="OMPA-like"/>
    <property type="match status" value="1"/>
</dbReference>
<name>A0A512JN14_9HYPH</name>
<dbReference type="AlphaFoldDB" id="A0A512JN14"/>
<dbReference type="InterPro" id="IPR011250">
    <property type="entry name" value="OMP/PagP_B-barrel"/>
</dbReference>
<evidence type="ECO:0000313" key="4">
    <source>
        <dbReference type="Proteomes" id="UP000321750"/>
    </source>
</evidence>